<accession>A0A1J9P9I0</accession>
<dbReference type="AlphaFoldDB" id="A0A1J9P9I0"/>
<dbReference type="VEuPathDB" id="FungiDB:AJ78_06847"/>
<proteinExistence type="predicted"/>
<dbReference type="OrthoDB" id="5086500at2759"/>
<keyword evidence="2" id="KW-1185">Reference proteome</keyword>
<dbReference type="Proteomes" id="UP000182235">
    <property type="component" value="Unassembled WGS sequence"/>
</dbReference>
<comment type="caution">
    <text evidence="1">The sequence shown here is derived from an EMBL/GenBank/DDBJ whole genome shotgun (WGS) entry which is preliminary data.</text>
</comment>
<evidence type="ECO:0000313" key="1">
    <source>
        <dbReference type="EMBL" id="OJD12586.1"/>
    </source>
</evidence>
<dbReference type="EMBL" id="LGRN01000386">
    <property type="protein sequence ID" value="OJD12586.1"/>
    <property type="molecule type" value="Genomic_DNA"/>
</dbReference>
<organism evidence="1 2">
    <name type="scientific">Emergomyces pasteurianus Ep9510</name>
    <dbReference type="NCBI Taxonomy" id="1447872"/>
    <lineage>
        <taxon>Eukaryota</taxon>
        <taxon>Fungi</taxon>
        <taxon>Dikarya</taxon>
        <taxon>Ascomycota</taxon>
        <taxon>Pezizomycotina</taxon>
        <taxon>Eurotiomycetes</taxon>
        <taxon>Eurotiomycetidae</taxon>
        <taxon>Onygenales</taxon>
        <taxon>Ajellomycetaceae</taxon>
        <taxon>Emergomyces</taxon>
    </lineage>
</organism>
<protein>
    <submittedName>
        <fullName evidence="1">Uncharacterized protein</fullName>
    </submittedName>
</protein>
<dbReference type="STRING" id="1447872.A0A1J9P9I0"/>
<name>A0A1J9P9I0_9EURO</name>
<reference evidence="1 2" key="1">
    <citation type="submission" date="2015-07" db="EMBL/GenBank/DDBJ databases">
        <title>Emmonsia species relationships and genome sequence.</title>
        <authorList>
            <consortium name="The Broad Institute Genomics Platform"/>
            <person name="Cuomo C.A."/>
            <person name="Munoz J.F."/>
            <person name="Imamovic A."/>
            <person name="Priest M.E."/>
            <person name="Young S."/>
            <person name="Clay O.K."/>
            <person name="McEwen J.G."/>
        </authorList>
    </citation>
    <scope>NUCLEOTIDE SEQUENCE [LARGE SCALE GENOMIC DNA]</scope>
    <source>
        <strain evidence="1 2">UAMH 9510</strain>
    </source>
</reference>
<gene>
    <name evidence="1" type="ORF">AJ78_06847</name>
</gene>
<sequence>MPVFGDIMRTSHPQQGQPVRIEFFNILRLWYTNLKQTEMCVNPLVRKSKARLLGSLQKIVRLAIPSAVANFENSLVDALKEQFETLQNINDQFAPLMAEFRIYFFWEQEKTDLKYTNPRQYREMRDSCGSSGDVQV</sequence>
<evidence type="ECO:0000313" key="2">
    <source>
        <dbReference type="Proteomes" id="UP000182235"/>
    </source>
</evidence>